<sequence length="876" mass="97087">MSTSVQADDAGTGPVKLEPKVLRDETGSCRCGVPGTTGKRRNLVVCIDGTSNKFGLKNTNIVELYSRLAKNKDQLTFYNSGIGTYAEPSWKSWDYWKQVGMNKLDLALALRFEKILLDAYRWLSEIYEDGDRIFLFGFSRGAYQVRALAGMIEKVGLIHKGNEAQIPFAYELYARSTDEQPPNPTQDNLKEYMPWRFKTTFSRTDVRVHFVGVWDTVSSVGLVRADKNLPLTTCGMHHVCYFRHALALDECRVKFLPEYTYGGVAKIAKADPKVAKPVKNVATRDTDTQSEPQTKSPSGNTKEVWFVGTHSDIGGGNVMNTSLDLYGPALRWMIHESIIASISLTPLQPKLVTETQSDGDGMHDSMVWYCLPLEIFCIKRLSYKGSKETTWWPHLGASRQVVDGQLIHTSAYNRRSHRGHIKACFPTAWGVAESKKPSDDKLEKDLFDKFLENLDPVAATTKVDNKILDHLHALVEICSSPQGINSLQERADAAKSYATSLYYAISKIPDIQESEGRNFNLQAIRLIIGILLKFPSGVLPKKSPSEVPPAITELRKSVSPADWRLAEQFLRAFTIYGQLLCIQSLTSGDINSVAFSPSGKHIVSGSDDHNIHIWDSKTGEELQVFQGHTDCVFSVAYSPDGKHIVSGSRDKTIRIWNSETGEKHCVLEEHTGVVRSVAFSSPDGTYIASSSDDKTIRIWDSETGGENKVLRGHTDWVQSVAYSPDGKKVVSGSSDQTIRIWNLETGEELHVLQGHTGPVMSVAFSPDGSRIVSGSYDGTVRIWDAGTGKEVGAPLEGHTDSVLSVVYSPTGKHIASGSWDRTVRLWSAEMCELVCVLEGHTSYVWSVAFTPDGKQIASGSWDGTLRLWDVEMGRVR</sequence>
<dbReference type="SUPFAM" id="SSF50978">
    <property type="entry name" value="WD40 repeat-like"/>
    <property type="match status" value="1"/>
</dbReference>
<proteinExistence type="predicted"/>
<feature type="repeat" description="WD" evidence="3">
    <location>
        <begin position="667"/>
        <end position="709"/>
    </location>
</feature>
<feature type="compositionally biased region" description="Polar residues" evidence="4">
    <location>
        <begin position="289"/>
        <end position="301"/>
    </location>
</feature>
<feature type="region of interest" description="Disordered" evidence="4">
    <location>
        <begin position="276"/>
        <end position="301"/>
    </location>
</feature>
<evidence type="ECO:0000313" key="6">
    <source>
        <dbReference type="EMBL" id="KAF9050911.1"/>
    </source>
</evidence>
<reference evidence="6" key="1">
    <citation type="submission" date="2020-11" db="EMBL/GenBank/DDBJ databases">
        <authorList>
            <consortium name="DOE Joint Genome Institute"/>
            <person name="Ahrendt S."/>
            <person name="Riley R."/>
            <person name="Andreopoulos W."/>
            <person name="Labutti K."/>
            <person name="Pangilinan J."/>
            <person name="Ruiz-Duenas F.J."/>
            <person name="Barrasa J.M."/>
            <person name="Sanchez-Garcia M."/>
            <person name="Camarero S."/>
            <person name="Miyauchi S."/>
            <person name="Serrano A."/>
            <person name="Linde D."/>
            <person name="Babiker R."/>
            <person name="Drula E."/>
            <person name="Ayuso-Fernandez I."/>
            <person name="Pacheco R."/>
            <person name="Padilla G."/>
            <person name="Ferreira P."/>
            <person name="Barriuso J."/>
            <person name="Kellner H."/>
            <person name="Castanera R."/>
            <person name="Alfaro M."/>
            <person name="Ramirez L."/>
            <person name="Pisabarro A.G."/>
            <person name="Kuo A."/>
            <person name="Tritt A."/>
            <person name="Lipzen A."/>
            <person name="He G."/>
            <person name="Yan M."/>
            <person name="Ng V."/>
            <person name="Cullen D."/>
            <person name="Martin F."/>
            <person name="Rosso M.-N."/>
            <person name="Henrissat B."/>
            <person name="Hibbett D."/>
            <person name="Martinez A.T."/>
            <person name="Grigoriev I.V."/>
        </authorList>
    </citation>
    <scope>NUCLEOTIDE SEQUENCE</scope>
    <source>
        <strain evidence="6">AH 40177</strain>
    </source>
</reference>
<feature type="repeat" description="WD" evidence="3">
    <location>
        <begin position="837"/>
        <end position="876"/>
    </location>
</feature>
<evidence type="ECO:0000256" key="3">
    <source>
        <dbReference type="PROSITE-ProRule" id="PRU00221"/>
    </source>
</evidence>
<dbReference type="PRINTS" id="PR00320">
    <property type="entry name" value="GPROTEINBRPT"/>
</dbReference>
<dbReference type="Gene3D" id="2.130.10.10">
    <property type="entry name" value="YVTN repeat-like/Quinoprotein amine dehydrogenase"/>
    <property type="match status" value="3"/>
</dbReference>
<evidence type="ECO:0000256" key="4">
    <source>
        <dbReference type="SAM" id="MobiDB-lite"/>
    </source>
</evidence>
<dbReference type="Pfam" id="PF00400">
    <property type="entry name" value="WD40"/>
    <property type="match status" value="7"/>
</dbReference>
<dbReference type="PROSITE" id="PS50082">
    <property type="entry name" value="WD_REPEATS_2"/>
    <property type="match status" value="7"/>
</dbReference>
<keyword evidence="2" id="KW-0677">Repeat</keyword>
<evidence type="ECO:0000259" key="5">
    <source>
        <dbReference type="Pfam" id="PF09994"/>
    </source>
</evidence>
<dbReference type="InterPro" id="IPR001680">
    <property type="entry name" value="WD40_rpt"/>
</dbReference>
<dbReference type="SUPFAM" id="SSF53474">
    <property type="entry name" value="alpha/beta-Hydrolases"/>
    <property type="match status" value="1"/>
</dbReference>
<evidence type="ECO:0000256" key="2">
    <source>
        <dbReference type="ARBA" id="ARBA00022737"/>
    </source>
</evidence>
<dbReference type="PROSITE" id="PS00678">
    <property type="entry name" value="WD_REPEATS_1"/>
    <property type="match status" value="5"/>
</dbReference>
<dbReference type="PANTHER" id="PTHR19848:SF8">
    <property type="entry name" value="F-BOX AND WD REPEAT DOMAIN CONTAINING 7"/>
    <property type="match status" value="1"/>
</dbReference>
<dbReference type="InterPro" id="IPR018712">
    <property type="entry name" value="Tle1-like_cat"/>
</dbReference>
<gene>
    <name evidence="6" type="ORF">BDP27DRAFT_1275905</name>
</gene>
<evidence type="ECO:0000256" key="1">
    <source>
        <dbReference type="ARBA" id="ARBA00022574"/>
    </source>
</evidence>
<dbReference type="CDD" id="cd00200">
    <property type="entry name" value="WD40"/>
    <property type="match status" value="1"/>
</dbReference>
<protein>
    <submittedName>
        <fullName evidence="6">WD40-repeat-containing domain protein</fullName>
    </submittedName>
</protein>
<feature type="repeat" description="WD" evidence="3">
    <location>
        <begin position="710"/>
        <end position="751"/>
    </location>
</feature>
<organism evidence="6 7">
    <name type="scientific">Rhodocollybia butyracea</name>
    <dbReference type="NCBI Taxonomy" id="206335"/>
    <lineage>
        <taxon>Eukaryota</taxon>
        <taxon>Fungi</taxon>
        <taxon>Dikarya</taxon>
        <taxon>Basidiomycota</taxon>
        <taxon>Agaricomycotina</taxon>
        <taxon>Agaricomycetes</taxon>
        <taxon>Agaricomycetidae</taxon>
        <taxon>Agaricales</taxon>
        <taxon>Marasmiineae</taxon>
        <taxon>Omphalotaceae</taxon>
        <taxon>Rhodocollybia</taxon>
    </lineage>
</organism>
<dbReference type="InterPro" id="IPR015943">
    <property type="entry name" value="WD40/YVTN_repeat-like_dom_sf"/>
</dbReference>
<dbReference type="Proteomes" id="UP000772434">
    <property type="component" value="Unassembled WGS sequence"/>
</dbReference>
<dbReference type="EMBL" id="JADNRY010000465">
    <property type="protein sequence ID" value="KAF9050911.1"/>
    <property type="molecule type" value="Genomic_DNA"/>
</dbReference>
<keyword evidence="7" id="KW-1185">Reference proteome</keyword>
<dbReference type="InterPro" id="IPR019775">
    <property type="entry name" value="WD40_repeat_CS"/>
</dbReference>
<dbReference type="PANTHER" id="PTHR19848">
    <property type="entry name" value="WD40 REPEAT PROTEIN"/>
    <property type="match status" value="1"/>
</dbReference>
<dbReference type="SMART" id="SM00320">
    <property type="entry name" value="WD40"/>
    <property type="match status" value="7"/>
</dbReference>
<feature type="repeat" description="WD" evidence="3">
    <location>
        <begin position="590"/>
        <end position="624"/>
    </location>
</feature>
<dbReference type="InterPro" id="IPR020472">
    <property type="entry name" value="WD40_PAC1"/>
</dbReference>
<name>A0A9P5TX21_9AGAR</name>
<dbReference type="AlphaFoldDB" id="A0A9P5TX21"/>
<evidence type="ECO:0000313" key="7">
    <source>
        <dbReference type="Proteomes" id="UP000772434"/>
    </source>
</evidence>
<keyword evidence="1 3" id="KW-0853">WD repeat</keyword>
<dbReference type="InterPro" id="IPR036322">
    <property type="entry name" value="WD40_repeat_dom_sf"/>
</dbReference>
<feature type="domain" description="T6SS Phospholipase effector Tle1-like catalytic" evidence="5">
    <location>
        <begin position="41"/>
        <end position="336"/>
    </location>
</feature>
<feature type="repeat" description="WD" evidence="3">
    <location>
        <begin position="625"/>
        <end position="666"/>
    </location>
</feature>
<dbReference type="InterPro" id="IPR029058">
    <property type="entry name" value="AB_hydrolase_fold"/>
</dbReference>
<feature type="repeat" description="WD" evidence="3">
    <location>
        <begin position="795"/>
        <end position="827"/>
    </location>
</feature>
<dbReference type="Pfam" id="PF09994">
    <property type="entry name" value="T6SS_Tle1-like_cat"/>
    <property type="match status" value="1"/>
</dbReference>
<comment type="caution">
    <text evidence="6">The sequence shown here is derived from an EMBL/GenBank/DDBJ whole genome shotgun (WGS) entry which is preliminary data.</text>
</comment>
<dbReference type="OrthoDB" id="674604at2759"/>
<feature type="repeat" description="WD" evidence="3">
    <location>
        <begin position="752"/>
        <end position="793"/>
    </location>
</feature>
<dbReference type="PROSITE" id="PS50294">
    <property type="entry name" value="WD_REPEATS_REGION"/>
    <property type="match status" value="7"/>
</dbReference>
<accession>A0A9P5TX21</accession>